<evidence type="ECO:0000313" key="3">
    <source>
        <dbReference type="Proteomes" id="UP001175271"/>
    </source>
</evidence>
<feature type="domain" description="RNase H type-1" evidence="1">
    <location>
        <begin position="81"/>
        <end position="192"/>
    </location>
</feature>
<dbReference type="Proteomes" id="UP001175271">
    <property type="component" value="Unassembled WGS sequence"/>
</dbReference>
<dbReference type="AlphaFoldDB" id="A0AA39HQW6"/>
<keyword evidence="3" id="KW-1185">Reference proteome</keyword>
<evidence type="ECO:0000313" key="2">
    <source>
        <dbReference type="EMBL" id="KAK0410406.1"/>
    </source>
</evidence>
<dbReference type="Pfam" id="PF13456">
    <property type="entry name" value="RVT_3"/>
    <property type="match status" value="1"/>
</dbReference>
<dbReference type="InterPro" id="IPR036397">
    <property type="entry name" value="RNaseH_sf"/>
</dbReference>
<reference evidence="2" key="1">
    <citation type="submission" date="2023-06" db="EMBL/GenBank/DDBJ databases">
        <title>Genomic analysis of the entomopathogenic nematode Steinernema hermaphroditum.</title>
        <authorList>
            <person name="Schwarz E.M."/>
            <person name="Heppert J.K."/>
            <person name="Baniya A."/>
            <person name="Schwartz H.T."/>
            <person name="Tan C.-H."/>
            <person name="Antoshechkin I."/>
            <person name="Sternberg P.W."/>
            <person name="Goodrich-Blair H."/>
            <person name="Dillman A.R."/>
        </authorList>
    </citation>
    <scope>NUCLEOTIDE SEQUENCE</scope>
    <source>
        <strain evidence="2">PS9179</strain>
        <tissue evidence="2">Whole animal</tissue>
    </source>
</reference>
<sequence length="347" mass="38830">MQLAGTLASIGFVFGPVCCLKSRSLHAAIMEMDQLPAQTKRPLSQEERRDFLWWWNNVRKRNDKSLSQVVEARRLATDASGTGAGAVLWCTDGATIRTAINFEANERAESSTFREIAAVRFAVKAFANEIRAARVVVQIDNQGAVSIIKKGSPLAKLQAMAEDIFEHMESLGAVLEPIWVPRDQNVLADEASRLLDKDDWGIREEIFAFCTERWGLPSLDAFANSKNAKCPRFLARYADIGAEGVDAFASSWTGEFVWAVPPPRIIADVVSHMAHHRAQGILGIPYWPSNLFFPSVWDGQSWRWFVQDVIWLDAGSELFVPSTFENSVFNEDQAPFPFCFLLVNFAL</sequence>
<evidence type="ECO:0000259" key="1">
    <source>
        <dbReference type="Pfam" id="PF13456"/>
    </source>
</evidence>
<protein>
    <recommendedName>
        <fullName evidence="1">RNase H type-1 domain-containing protein</fullName>
    </recommendedName>
</protein>
<dbReference type="InterPro" id="IPR002156">
    <property type="entry name" value="RNaseH_domain"/>
</dbReference>
<organism evidence="2 3">
    <name type="scientific">Steinernema hermaphroditum</name>
    <dbReference type="NCBI Taxonomy" id="289476"/>
    <lineage>
        <taxon>Eukaryota</taxon>
        <taxon>Metazoa</taxon>
        <taxon>Ecdysozoa</taxon>
        <taxon>Nematoda</taxon>
        <taxon>Chromadorea</taxon>
        <taxon>Rhabditida</taxon>
        <taxon>Tylenchina</taxon>
        <taxon>Panagrolaimomorpha</taxon>
        <taxon>Strongyloidoidea</taxon>
        <taxon>Steinernematidae</taxon>
        <taxon>Steinernema</taxon>
    </lineage>
</organism>
<proteinExistence type="predicted"/>
<dbReference type="PANTHER" id="PTHR33050">
    <property type="entry name" value="REVERSE TRANSCRIPTASE DOMAIN-CONTAINING PROTEIN"/>
    <property type="match status" value="1"/>
</dbReference>
<accession>A0AA39HQW6</accession>
<dbReference type="GO" id="GO:0003676">
    <property type="term" value="F:nucleic acid binding"/>
    <property type="evidence" value="ECO:0007669"/>
    <property type="project" value="InterPro"/>
</dbReference>
<dbReference type="PANTHER" id="PTHR33050:SF7">
    <property type="entry name" value="RIBONUCLEASE H"/>
    <property type="match status" value="1"/>
</dbReference>
<dbReference type="CDD" id="cd09275">
    <property type="entry name" value="RNase_HI_RT_DIRS1"/>
    <property type="match status" value="1"/>
</dbReference>
<name>A0AA39HQW6_9BILA</name>
<gene>
    <name evidence="2" type="ORF">QR680_005112</name>
</gene>
<dbReference type="InterPro" id="IPR052055">
    <property type="entry name" value="Hepadnavirus_pol/RT"/>
</dbReference>
<dbReference type="Gene3D" id="3.30.420.10">
    <property type="entry name" value="Ribonuclease H-like superfamily/Ribonuclease H"/>
    <property type="match status" value="1"/>
</dbReference>
<comment type="caution">
    <text evidence="2">The sequence shown here is derived from an EMBL/GenBank/DDBJ whole genome shotgun (WGS) entry which is preliminary data.</text>
</comment>
<dbReference type="GO" id="GO:0004523">
    <property type="term" value="F:RNA-DNA hybrid ribonuclease activity"/>
    <property type="evidence" value="ECO:0007669"/>
    <property type="project" value="InterPro"/>
</dbReference>
<dbReference type="EMBL" id="JAUCMV010000003">
    <property type="protein sequence ID" value="KAK0410406.1"/>
    <property type="molecule type" value="Genomic_DNA"/>
</dbReference>